<dbReference type="Pfam" id="PF00155">
    <property type="entry name" value="Aminotran_1_2"/>
    <property type="match status" value="1"/>
</dbReference>
<dbReference type="GO" id="GO:0005739">
    <property type="term" value="C:mitochondrion"/>
    <property type="evidence" value="ECO:0007669"/>
    <property type="project" value="TreeGrafter"/>
</dbReference>
<dbReference type="InterPro" id="IPR050087">
    <property type="entry name" value="AON_synthase_class-II"/>
</dbReference>
<dbReference type="InterPro" id="IPR015421">
    <property type="entry name" value="PyrdxlP-dep_Trfase_major"/>
</dbReference>
<keyword evidence="7" id="KW-1185">Reference proteome</keyword>
<dbReference type="Gene3D" id="3.40.640.10">
    <property type="entry name" value="Type I PLP-dependent aspartate aminotransferase-like (Major domain)"/>
    <property type="match status" value="1"/>
</dbReference>
<sequence length="161" mass="17827">MNFGDNRRRVIATYGIFSMEGDVAPSKEICDLADRCNAHVFVDECHATDSALTLLVLEFIDTFRFGRSIKVLDLLSSSSEFTTSLKSNISNFRKSLTDAGFKVIGNPSYPICPVFLDDTSYPVTSKGKTRIHVQISAGYTKQQIDQCTNAFKEIGKKLGVI</sequence>
<name>A0A238BSC0_9BILA</name>
<evidence type="ECO:0000259" key="5">
    <source>
        <dbReference type="Pfam" id="PF00155"/>
    </source>
</evidence>
<evidence type="ECO:0000313" key="6">
    <source>
        <dbReference type="EMBL" id="OZC08142.1"/>
    </source>
</evidence>
<feature type="domain" description="Aminotransferase class I/classII large" evidence="5">
    <location>
        <begin position="7"/>
        <end position="47"/>
    </location>
</feature>
<keyword evidence="4" id="KW-0012">Acyltransferase</keyword>
<dbReference type="PANTHER" id="PTHR13693:SF102">
    <property type="entry name" value="2-AMINO-3-KETOBUTYRATE COENZYME A LIGASE, MITOCHONDRIAL"/>
    <property type="match status" value="1"/>
</dbReference>
<evidence type="ECO:0000256" key="4">
    <source>
        <dbReference type="ARBA" id="ARBA00023315"/>
    </source>
</evidence>
<organism evidence="6 7">
    <name type="scientific">Onchocerca flexuosa</name>
    <dbReference type="NCBI Taxonomy" id="387005"/>
    <lineage>
        <taxon>Eukaryota</taxon>
        <taxon>Metazoa</taxon>
        <taxon>Ecdysozoa</taxon>
        <taxon>Nematoda</taxon>
        <taxon>Chromadorea</taxon>
        <taxon>Rhabditida</taxon>
        <taxon>Spirurina</taxon>
        <taxon>Spiruromorpha</taxon>
        <taxon>Filarioidea</taxon>
        <taxon>Onchocercidae</taxon>
        <taxon>Onchocerca</taxon>
    </lineage>
</organism>
<dbReference type="OrthoDB" id="10263824at2759"/>
<evidence type="ECO:0000313" key="7">
    <source>
        <dbReference type="Proteomes" id="UP000242913"/>
    </source>
</evidence>
<keyword evidence="3" id="KW-0808">Transferase</keyword>
<dbReference type="InterPro" id="IPR004839">
    <property type="entry name" value="Aminotransferase_I/II_large"/>
</dbReference>
<dbReference type="Gene3D" id="3.90.1150.10">
    <property type="entry name" value="Aspartate Aminotransferase, domain 1"/>
    <property type="match status" value="2"/>
</dbReference>
<reference evidence="6 7" key="1">
    <citation type="submission" date="2015-12" db="EMBL/GenBank/DDBJ databases">
        <title>Draft genome of the nematode, Onchocerca flexuosa.</title>
        <authorList>
            <person name="Mitreva M."/>
        </authorList>
    </citation>
    <scope>NUCLEOTIDE SEQUENCE [LARGE SCALE GENOMIC DNA]</scope>
    <source>
        <strain evidence="6">Red Deer</strain>
    </source>
</reference>
<comment type="similarity">
    <text evidence="2">Belongs to the class-II pyridoxal-phosphate-dependent aminotransferase family.</text>
</comment>
<proteinExistence type="inferred from homology"/>
<dbReference type="GO" id="GO:0016746">
    <property type="term" value="F:acyltransferase activity"/>
    <property type="evidence" value="ECO:0007669"/>
    <property type="project" value="UniProtKB-KW"/>
</dbReference>
<comment type="cofactor">
    <cofactor evidence="1">
        <name>pyridoxal 5'-phosphate</name>
        <dbReference type="ChEBI" id="CHEBI:597326"/>
    </cofactor>
</comment>
<dbReference type="PANTHER" id="PTHR13693">
    <property type="entry name" value="CLASS II AMINOTRANSFERASE/8-AMINO-7-OXONONANOATE SYNTHASE"/>
    <property type="match status" value="1"/>
</dbReference>
<evidence type="ECO:0000256" key="1">
    <source>
        <dbReference type="ARBA" id="ARBA00001933"/>
    </source>
</evidence>
<dbReference type="SUPFAM" id="SSF53383">
    <property type="entry name" value="PLP-dependent transferases"/>
    <property type="match status" value="1"/>
</dbReference>
<evidence type="ECO:0000256" key="2">
    <source>
        <dbReference type="ARBA" id="ARBA00008392"/>
    </source>
</evidence>
<dbReference type="InterPro" id="IPR015424">
    <property type="entry name" value="PyrdxlP-dep_Trfase"/>
</dbReference>
<dbReference type="InterPro" id="IPR015422">
    <property type="entry name" value="PyrdxlP-dep_Trfase_small"/>
</dbReference>
<evidence type="ECO:0000256" key="3">
    <source>
        <dbReference type="ARBA" id="ARBA00022679"/>
    </source>
</evidence>
<dbReference type="Proteomes" id="UP000242913">
    <property type="component" value="Unassembled WGS sequence"/>
</dbReference>
<protein>
    <recommendedName>
        <fullName evidence="5">Aminotransferase class I/classII large domain-containing protein</fullName>
    </recommendedName>
</protein>
<gene>
    <name evidence="6" type="ORF">X798_04835</name>
</gene>
<dbReference type="GO" id="GO:0030170">
    <property type="term" value="F:pyridoxal phosphate binding"/>
    <property type="evidence" value="ECO:0007669"/>
    <property type="project" value="InterPro"/>
</dbReference>
<accession>A0A238BSC0</accession>
<dbReference type="AlphaFoldDB" id="A0A238BSC0"/>
<dbReference type="EMBL" id="KZ270014">
    <property type="protein sequence ID" value="OZC08142.1"/>
    <property type="molecule type" value="Genomic_DNA"/>
</dbReference>